<keyword evidence="1" id="KW-1133">Transmembrane helix</keyword>
<dbReference type="Proteomes" id="UP000432715">
    <property type="component" value="Unassembled WGS sequence"/>
</dbReference>
<feature type="transmembrane region" description="Helical" evidence="1">
    <location>
        <begin position="12"/>
        <end position="30"/>
    </location>
</feature>
<name>A0A6I0FBX5_9FIRM</name>
<keyword evidence="1" id="KW-0472">Membrane</keyword>
<comment type="caution">
    <text evidence="2">The sequence shown here is derived from an EMBL/GenBank/DDBJ whole genome shotgun (WGS) entry which is preliminary data.</text>
</comment>
<reference evidence="2 3" key="1">
    <citation type="submission" date="2019-10" db="EMBL/GenBank/DDBJ databases">
        <title>Alkaliphilus serpentinus sp. nov. and Alkaliphilus pronyensis sp. nov., two novel anaerobic alkaliphilic species isolated from the serpentinized-hosted hydrothermal field of the Prony Bay (New Caledonia).</title>
        <authorList>
            <person name="Postec A."/>
        </authorList>
    </citation>
    <scope>NUCLEOTIDE SEQUENCE [LARGE SCALE GENOMIC DNA]</scope>
    <source>
        <strain evidence="2 3">LacV</strain>
    </source>
</reference>
<protein>
    <submittedName>
        <fullName evidence="2">Uncharacterized protein</fullName>
    </submittedName>
</protein>
<organism evidence="2 3">
    <name type="scientific">Alkaliphilus pronyensis</name>
    <dbReference type="NCBI Taxonomy" id="1482732"/>
    <lineage>
        <taxon>Bacteria</taxon>
        <taxon>Bacillati</taxon>
        <taxon>Bacillota</taxon>
        <taxon>Clostridia</taxon>
        <taxon>Peptostreptococcales</taxon>
        <taxon>Natronincolaceae</taxon>
        <taxon>Alkaliphilus</taxon>
    </lineage>
</organism>
<evidence type="ECO:0000313" key="2">
    <source>
        <dbReference type="EMBL" id="KAB3535455.1"/>
    </source>
</evidence>
<proteinExistence type="predicted"/>
<dbReference type="OrthoDB" id="1738938at2"/>
<accession>A0A6I0FBX5</accession>
<dbReference type="RefSeq" id="WP_151860820.1">
    <property type="nucleotide sequence ID" value="NZ_WBZC01000019.1"/>
</dbReference>
<evidence type="ECO:0000313" key="3">
    <source>
        <dbReference type="Proteomes" id="UP000432715"/>
    </source>
</evidence>
<keyword evidence="1" id="KW-0812">Transmembrane</keyword>
<keyword evidence="3" id="KW-1185">Reference proteome</keyword>
<gene>
    <name evidence="2" type="ORF">F8154_06635</name>
</gene>
<evidence type="ECO:0000256" key="1">
    <source>
        <dbReference type="SAM" id="Phobius"/>
    </source>
</evidence>
<sequence>MIKKLIARTTMLILITGLVLHTGLSVYSMISDGKTFESEQVALLTDENIDEVPTTEVEISVEIQEIIKDQYPERYDHYLDLYRSILSTFMVSPALQTQIESLLIEGYLLGDVMSAYDFLYHGYGTVEELRELLIAHQMGEGWVILFKDYNQANTFVPRDFDMEYLEKLTQTLGITSDDIMIADIISHKSGEDFTSLIHRLQEGESWRQITEELNILNGSDSLPRVQVTQEKLTSYTSLGLSEEKIVEGLVLANKLGFSEEAVLELVQRGQTEEEILARGYQEKYQ</sequence>
<dbReference type="AlphaFoldDB" id="A0A6I0FBX5"/>
<dbReference type="EMBL" id="WBZC01000019">
    <property type="protein sequence ID" value="KAB3535455.1"/>
    <property type="molecule type" value="Genomic_DNA"/>
</dbReference>